<reference evidence="9 10" key="1">
    <citation type="submission" date="2024-03" db="EMBL/GenBank/DDBJ databases">
        <title>Complete genome sequence of the green alga Chloropicon roscoffensis RCC1871.</title>
        <authorList>
            <person name="Lemieux C."/>
            <person name="Pombert J.-F."/>
            <person name="Otis C."/>
            <person name="Turmel M."/>
        </authorList>
    </citation>
    <scope>NUCLEOTIDE SEQUENCE [LARGE SCALE GENOMIC DNA]</scope>
    <source>
        <strain evidence="9 10">RCC1871</strain>
    </source>
</reference>
<protein>
    <submittedName>
        <fullName evidence="9">Adenine/guanine permease AZG1</fullName>
    </submittedName>
</protein>
<feature type="transmembrane region" description="Helical" evidence="8">
    <location>
        <begin position="179"/>
        <end position="196"/>
    </location>
</feature>
<dbReference type="Pfam" id="PF00860">
    <property type="entry name" value="Xan_ur_permease"/>
    <property type="match status" value="1"/>
</dbReference>
<proteinExistence type="inferred from homology"/>
<comment type="subcellular location">
    <subcellularLocation>
        <location evidence="1">Endomembrane system</location>
        <topology evidence="1">Multi-pass membrane protein</topology>
    </subcellularLocation>
</comment>
<dbReference type="GO" id="GO:0005886">
    <property type="term" value="C:plasma membrane"/>
    <property type="evidence" value="ECO:0007669"/>
    <property type="project" value="TreeGrafter"/>
</dbReference>
<keyword evidence="4 8" id="KW-0812">Transmembrane</keyword>
<evidence type="ECO:0000256" key="4">
    <source>
        <dbReference type="ARBA" id="ARBA00022692"/>
    </source>
</evidence>
<feature type="transmembrane region" description="Helical" evidence="8">
    <location>
        <begin position="98"/>
        <end position="116"/>
    </location>
</feature>
<evidence type="ECO:0000256" key="2">
    <source>
        <dbReference type="ARBA" id="ARBA00005697"/>
    </source>
</evidence>
<keyword evidence="6 8" id="KW-0472">Membrane</keyword>
<feature type="transmembrane region" description="Helical" evidence="8">
    <location>
        <begin position="408"/>
        <end position="427"/>
    </location>
</feature>
<evidence type="ECO:0000313" key="10">
    <source>
        <dbReference type="Proteomes" id="UP001472866"/>
    </source>
</evidence>
<dbReference type="PANTHER" id="PTHR43337">
    <property type="entry name" value="XANTHINE/URACIL PERMEASE C887.17-RELATED"/>
    <property type="match status" value="1"/>
</dbReference>
<dbReference type="PANTHER" id="PTHR43337:SF1">
    <property type="entry name" value="XANTHINE_URACIL PERMEASE C887.17-RELATED"/>
    <property type="match status" value="1"/>
</dbReference>
<dbReference type="GO" id="GO:0005345">
    <property type="term" value="F:purine nucleobase transmembrane transporter activity"/>
    <property type="evidence" value="ECO:0007669"/>
    <property type="project" value="TreeGrafter"/>
</dbReference>
<accession>A0AAX4PA17</accession>
<name>A0AAX4PA17_9CHLO</name>
<feature type="transmembrane region" description="Helical" evidence="8">
    <location>
        <begin position="231"/>
        <end position="264"/>
    </location>
</feature>
<feature type="transmembrane region" description="Helical" evidence="8">
    <location>
        <begin position="67"/>
        <end position="92"/>
    </location>
</feature>
<keyword evidence="10" id="KW-1185">Reference proteome</keyword>
<evidence type="ECO:0000313" key="9">
    <source>
        <dbReference type="EMBL" id="WZN62916.1"/>
    </source>
</evidence>
<evidence type="ECO:0000256" key="1">
    <source>
        <dbReference type="ARBA" id="ARBA00004127"/>
    </source>
</evidence>
<dbReference type="EMBL" id="CP151506">
    <property type="protein sequence ID" value="WZN62916.1"/>
    <property type="molecule type" value="Genomic_DNA"/>
</dbReference>
<evidence type="ECO:0000256" key="6">
    <source>
        <dbReference type="ARBA" id="ARBA00023136"/>
    </source>
</evidence>
<comment type="similarity">
    <text evidence="2">Belongs to the nucleobase:cation symporter-2 (NCS2) (TC 2.A.40) family. Azg-like subfamily.</text>
</comment>
<organism evidence="9 10">
    <name type="scientific">Chloropicon roscoffensis</name>
    <dbReference type="NCBI Taxonomy" id="1461544"/>
    <lineage>
        <taxon>Eukaryota</taxon>
        <taxon>Viridiplantae</taxon>
        <taxon>Chlorophyta</taxon>
        <taxon>Chloropicophyceae</taxon>
        <taxon>Chloropicales</taxon>
        <taxon>Chloropicaceae</taxon>
        <taxon>Chloropicon</taxon>
    </lineage>
</organism>
<sequence>MAAEPTATMEPMDVETPAPKGKEEPKEPETVMEKIVDNLGVMPDFTHLSLSDPFHLKKRESNWYTELRAGTVTFLTMAYILPVNANLLGIVIPYKDDILVATAAAACIGCLLMGILSNFPFGLAPGMGVNAYFTFTIVLQYGIPWQDALTAVFFSGLFFLILSLVGLRTFIVKILPRGVQIAVGSGIGLFLCFIGLQGSQGMALVVANPATLVQLNTPLTVEGNYDASKMWLSVVVLILTATMLALKVPGAPLVGIVFGTLVAWSECWARKDDSAFNYPIGACNPMQNATELADAGCFCYAPDKFAETANIKNTANVFNWGAVKDPGFWVSVFTLLYTDILDSTGTFYAVAKRAGFTDSKGNLPKGNANMAFAADAIATIIGSCLGTSTVTTYAESASGVVDGGRTGLTAITVGLWFAIAIPFAPLLSEIPPLASGPILCIVGALMQKHINEIEWGDVEEALPAFATLVLIPYTYNIAYGIIGGTFFWIIMQILLMPVRLIKKEDPFIKFKILFGIEPKAEPAVLKETAEVEESAPPPADS</sequence>
<gene>
    <name evidence="9" type="ORF">HKI87_06g44610</name>
</gene>
<dbReference type="GO" id="GO:0012505">
    <property type="term" value="C:endomembrane system"/>
    <property type="evidence" value="ECO:0007669"/>
    <property type="project" value="UniProtKB-SubCell"/>
</dbReference>
<keyword evidence="3" id="KW-0813">Transport</keyword>
<feature type="transmembrane region" description="Helical" evidence="8">
    <location>
        <begin position="123"/>
        <end position="143"/>
    </location>
</feature>
<dbReference type="Proteomes" id="UP001472866">
    <property type="component" value="Chromosome 06"/>
</dbReference>
<evidence type="ECO:0000256" key="5">
    <source>
        <dbReference type="ARBA" id="ARBA00022989"/>
    </source>
</evidence>
<evidence type="ECO:0000256" key="3">
    <source>
        <dbReference type="ARBA" id="ARBA00022448"/>
    </source>
</evidence>
<evidence type="ECO:0000256" key="8">
    <source>
        <dbReference type="SAM" id="Phobius"/>
    </source>
</evidence>
<feature type="transmembrane region" description="Helical" evidence="8">
    <location>
        <begin position="477"/>
        <end position="501"/>
    </location>
</feature>
<evidence type="ECO:0000256" key="7">
    <source>
        <dbReference type="SAM" id="MobiDB-lite"/>
    </source>
</evidence>
<feature type="transmembrane region" description="Helical" evidence="8">
    <location>
        <begin position="149"/>
        <end position="167"/>
    </location>
</feature>
<dbReference type="AlphaFoldDB" id="A0AAX4PA17"/>
<keyword evidence="5 8" id="KW-1133">Transmembrane helix</keyword>
<dbReference type="InterPro" id="IPR045018">
    <property type="entry name" value="Azg-like"/>
</dbReference>
<dbReference type="InterPro" id="IPR006043">
    <property type="entry name" value="NCS2"/>
</dbReference>
<feature type="region of interest" description="Disordered" evidence="7">
    <location>
        <begin position="1"/>
        <end position="28"/>
    </location>
</feature>